<dbReference type="VEuPathDB" id="FungiDB:P168DRAFT_302063"/>
<dbReference type="InterPro" id="IPR018466">
    <property type="entry name" value="Kre9/Knh1-like_N"/>
</dbReference>
<keyword evidence="7" id="KW-1185">Reference proteome</keyword>
<evidence type="ECO:0000313" key="6">
    <source>
        <dbReference type="EMBL" id="PKY07060.1"/>
    </source>
</evidence>
<dbReference type="PANTHER" id="PTHR40633:SF6">
    <property type="entry name" value="MATRIX PROTEIN, PUTATIVE (AFU_ORTHOLOGUE AFUA_8G05410)-RELATED"/>
    <property type="match status" value="1"/>
</dbReference>
<name>A0A2I1DB11_ASPC2</name>
<accession>A0A2I1DB11</accession>
<organism evidence="6 7">
    <name type="scientific">Aspergillus campestris (strain IBT 28561)</name>
    <dbReference type="NCBI Taxonomy" id="1392248"/>
    <lineage>
        <taxon>Eukaryota</taxon>
        <taxon>Fungi</taxon>
        <taxon>Dikarya</taxon>
        <taxon>Ascomycota</taxon>
        <taxon>Pezizomycotina</taxon>
        <taxon>Eurotiomycetes</taxon>
        <taxon>Eurotiomycetidae</taxon>
        <taxon>Eurotiales</taxon>
        <taxon>Aspergillaceae</taxon>
        <taxon>Aspergillus</taxon>
        <taxon>Aspergillus subgen. Circumdati</taxon>
    </lineage>
</organism>
<protein>
    <recommendedName>
        <fullName evidence="5">Yeast cell wall synthesis Kre9/Knh1-like N-terminal domain-containing protein</fullName>
    </recommendedName>
</protein>
<keyword evidence="3" id="KW-1133">Transmembrane helix</keyword>
<evidence type="ECO:0000256" key="2">
    <source>
        <dbReference type="SAM" id="MobiDB-lite"/>
    </source>
</evidence>
<keyword evidence="3" id="KW-0472">Membrane</keyword>
<evidence type="ECO:0000259" key="5">
    <source>
        <dbReference type="Pfam" id="PF10342"/>
    </source>
</evidence>
<comment type="caution">
    <text evidence="6">The sequence shown here is derived from an EMBL/GenBank/DDBJ whole genome shotgun (WGS) entry which is preliminary data.</text>
</comment>
<proteinExistence type="predicted"/>
<feature type="region of interest" description="Disordered" evidence="2">
    <location>
        <begin position="106"/>
        <end position="156"/>
    </location>
</feature>
<feature type="domain" description="Yeast cell wall synthesis Kre9/Knh1-like N-terminal" evidence="5">
    <location>
        <begin position="32"/>
        <end position="105"/>
    </location>
</feature>
<dbReference type="GeneID" id="36546138"/>
<dbReference type="Proteomes" id="UP000234254">
    <property type="component" value="Unassembled WGS sequence"/>
</dbReference>
<feature type="compositionally biased region" description="Pro residues" evidence="2">
    <location>
        <begin position="113"/>
        <end position="128"/>
    </location>
</feature>
<evidence type="ECO:0000256" key="1">
    <source>
        <dbReference type="ARBA" id="ARBA00022729"/>
    </source>
</evidence>
<feature type="chain" id="PRO_5014151588" description="Yeast cell wall synthesis Kre9/Knh1-like N-terminal domain-containing protein" evidence="4">
    <location>
        <begin position="23"/>
        <end position="187"/>
    </location>
</feature>
<feature type="signal peptide" evidence="4">
    <location>
        <begin position="1"/>
        <end position="22"/>
    </location>
</feature>
<dbReference type="InterPro" id="IPR052982">
    <property type="entry name" value="SRP1/TIP1-like"/>
</dbReference>
<evidence type="ECO:0000256" key="3">
    <source>
        <dbReference type="SAM" id="Phobius"/>
    </source>
</evidence>
<dbReference type="Pfam" id="PF10342">
    <property type="entry name" value="Kre9_KNH"/>
    <property type="match status" value="1"/>
</dbReference>
<reference evidence="6" key="1">
    <citation type="submission" date="2016-12" db="EMBL/GenBank/DDBJ databases">
        <title>The genomes of Aspergillus section Nigri reveals drivers in fungal speciation.</title>
        <authorList>
            <consortium name="DOE Joint Genome Institute"/>
            <person name="Vesth T.C."/>
            <person name="Nybo J."/>
            <person name="Theobald S."/>
            <person name="Brandl J."/>
            <person name="Frisvad J.C."/>
            <person name="Nielsen K.F."/>
            <person name="Lyhne E.K."/>
            <person name="Kogle M.E."/>
            <person name="Kuo A."/>
            <person name="Riley R."/>
            <person name="Clum A."/>
            <person name="Nolan M."/>
            <person name="Lipzen A."/>
            <person name="Salamov A."/>
            <person name="Henrissat B."/>
            <person name="Wiebenga A."/>
            <person name="De vries R.P."/>
            <person name="Grigoriev I.V."/>
            <person name="Mortensen U.H."/>
            <person name="Andersen M.R."/>
            <person name="Baker S.E."/>
        </authorList>
    </citation>
    <scope>NUCLEOTIDE SEQUENCE</scope>
    <source>
        <strain evidence="6">IBT 28561</strain>
    </source>
</reference>
<keyword evidence="1 4" id="KW-0732">Signal</keyword>
<dbReference type="EMBL" id="MSFM01000002">
    <property type="protein sequence ID" value="PKY07060.1"/>
    <property type="molecule type" value="Genomic_DNA"/>
</dbReference>
<dbReference type="OrthoDB" id="5589325at2759"/>
<dbReference type="RefSeq" id="XP_024695654.1">
    <property type="nucleotide sequence ID" value="XM_024838614.1"/>
</dbReference>
<evidence type="ECO:0000256" key="4">
    <source>
        <dbReference type="SAM" id="SignalP"/>
    </source>
</evidence>
<sequence>MYFTKSLFATCVCLAHLGVSNAVQFTQWPSTLYPGEPATVNWEGGLAVDSTIDLRKGSAVNLDHVDTLITDARGGTFTWTPPDDLEDGDDYAFRITQGGEINYSGLISVQHPNGPPSSKGPPPPPSPEPSVAKGNNGHVNMSSVHTANSTSGRSAVPAEMKTGTASFQALSLNLIFGMAVVIFCFTR</sequence>
<evidence type="ECO:0000313" key="7">
    <source>
        <dbReference type="Proteomes" id="UP000234254"/>
    </source>
</evidence>
<dbReference type="AlphaFoldDB" id="A0A2I1DB11"/>
<keyword evidence="3" id="KW-0812">Transmembrane</keyword>
<feature type="transmembrane region" description="Helical" evidence="3">
    <location>
        <begin position="165"/>
        <end position="185"/>
    </location>
</feature>
<dbReference type="PANTHER" id="PTHR40633">
    <property type="entry name" value="MATRIX PROTEIN, PUTATIVE (AFU_ORTHOLOGUE AFUA_8G05410)-RELATED"/>
    <property type="match status" value="1"/>
</dbReference>
<gene>
    <name evidence="6" type="ORF">P168DRAFT_302063</name>
</gene>
<feature type="compositionally biased region" description="Polar residues" evidence="2">
    <location>
        <begin position="137"/>
        <end position="153"/>
    </location>
</feature>